<name>A0A8E1VUI3_9PSEU</name>
<gene>
    <name evidence="1" type="ORF">H5411_04960</name>
</gene>
<dbReference type="Proteomes" id="UP000550260">
    <property type="component" value="Unassembled WGS sequence"/>
</dbReference>
<sequence length="86" mass="9295">MNLLTIDTLTALAGVHRRLPGIIVGLVDGQVTADEVREFADLLGEATELVRDHADDQARGIVQFQRETDVDADRALASVTALDPRS</sequence>
<evidence type="ECO:0000313" key="1">
    <source>
        <dbReference type="EMBL" id="MBB2498486.1"/>
    </source>
</evidence>
<protein>
    <submittedName>
        <fullName evidence="1">Uncharacterized protein</fullName>
    </submittedName>
</protein>
<dbReference type="EMBL" id="JACJHR010000004">
    <property type="protein sequence ID" value="MBB2498486.1"/>
    <property type="molecule type" value="Genomic_DNA"/>
</dbReference>
<accession>A0A8E1VUI3</accession>
<comment type="caution">
    <text evidence="1">The sequence shown here is derived from an EMBL/GenBank/DDBJ whole genome shotgun (WGS) entry which is preliminary data.</text>
</comment>
<evidence type="ECO:0000313" key="2">
    <source>
        <dbReference type="Proteomes" id="UP000550260"/>
    </source>
</evidence>
<proteinExistence type="predicted"/>
<dbReference type="AlphaFoldDB" id="A0A8E1VUI3"/>
<organism evidence="1 2">
    <name type="scientific">Amycolatopsis echigonensis</name>
    <dbReference type="NCBI Taxonomy" id="2576905"/>
    <lineage>
        <taxon>Bacteria</taxon>
        <taxon>Bacillati</taxon>
        <taxon>Actinomycetota</taxon>
        <taxon>Actinomycetes</taxon>
        <taxon>Pseudonocardiales</taxon>
        <taxon>Pseudonocardiaceae</taxon>
        <taxon>Amycolatopsis</taxon>
    </lineage>
</organism>
<dbReference type="RefSeq" id="WP_183123030.1">
    <property type="nucleotide sequence ID" value="NZ_JACJHR010000004.1"/>
</dbReference>
<reference evidence="1 2" key="1">
    <citation type="submission" date="2020-08" db="EMBL/GenBank/DDBJ databases">
        <title>Amycolatopsis echigonensis JCM 21831.</title>
        <authorList>
            <person name="Tedsree N."/>
            <person name="Kuncharoen N."/>
            <person name="Likhitwitayawuid K."/>
            <person name="Tanasupawat S."/>
        </authorList>
    </citation>
    <scope>NUCLEOTIDE SEQUENCE [LARGE SCALE GENOMIC DNA]</scope>
    <source>
        <strain evidence="1 2">JCM 21831</strain>
    </source>
</reference>